<organism evidence="2 3">
    <name type="scientific">Linnemannia exigua</name>
    <dbReference type="NCBI Taxonomy" id="604196"/>
    <lineage>
        <taxon>Eukaryota</taxon>
        <taxon>Fungi</taxon>
        <taxon>Fungi incertae sedis</taxon>
        <taxon>Mucoromycota</taxon>
        <taxon>Mortierellomycotina</taxon>
        <taxon>Mortierellomycetes</taxon>
        <taxon>Mortierellales</taxon>
        <taxon>Mortierellaceae</taxon>
        <taxon>Linnemannia</taxon>
    </lineage>
</organism>
<evidence type="ECO:0000313" key="2">
    <source>
        <dbReference type="EMBL" id="KAG0264458.1"/>
    </source>
</evidence>
<evidence type="ECO:0000313" key="3">
    <source>
        <dbReference type="Proteomes" id="UP001194580"/>
    </source>
</evidence>
<accession>A0AAD4D415</accession>
<name>A0AAD4D415_9FUNG</name>
<feature type="region of interest" description="Disordered" evidence="1">
    <location>
        <begin position="1"/>
        <end position="128"/>
    </location>
</feature>
<dbReference type="Proteomes" id="UP001194580">
    <property type="component" value="Unassembled WGS sequence"/>
</dbReference>
<feature type="compositionally biased region" description="Low complexity" evidence="1">
    <location>
        <begin position="9"/>
        <end position="34"/>
    </location>
</feature>
<feature type="compositionally biased region" description="Low complexity" evidence="1">
    <location>
        <begin position="109"/>
        <end position="119"/>
    </location>
</feature>
<reference evidence="2" key="1">
    <citation type="journal article" date="2020" name="Fungal Divers.">
        <title>Resolving the Mortierellaceae phylogeny through synthesis of multi-gene phylogenetics and phylogenomics.</title>
        <authorList>
            <person name="Vandepol N."/>
            <person name="Liber J."/>
            <person name="Desiro A."/>
            <person name="Na H."/>
            <person name="Kennedy M."/>
            <person name="Barry K."/>
            <person name="Grigoriev I.V."/>
            <person name="Miller A.N."/>
            <person name="O'Donnell K."/>
            <person name="Stajich J.E."/>
            <person name="Bonito G."/>
        </authorList>
    </citation>
    <scope>NUCLEOTIDE SEQUENCE</scope>
    <source>
        <strain evidence="2">NRRL 28262</strain>
    </source>
</reference>
<dbReference type="EMBL" id="JAAAIL010001825">
    <property type="protein sequence ID" value="KAG0264458.1"/>
    <property type="molecule type" value="Genomic_DNA"/>
</dbReference>
<feature type="compositionally biased region" description="Basic and acidic residues" evidence="1">
    <location>
        <begin position="47"/>
        <end position="70"/>
    </location>
</feature>
<evidence type="ECO:0000256" key="1">
    <source>
        <dbReference type="SAM" id="MobiDB-lite"/>
    </source>
</evidence>
<keyword evidence="3" id="KW-1185">Reference proteome</keyword>
<protein>
    <submittedName>
        <fullName evidence="2">Uncharacterized protein</fullName>
    </submittedName>
</protein>
<feature type="non-terminal residue" evidence="2">
    <location>
        <position position="152"/>
    </location>
</feature>
<dbReference type="AlphaFoldDB" id="A0AAD4D415"/>
<proteinExistence type="predicted"/>
<comment type="caution">
    <text evidence="2">The sequence shown here is derived from an EMBL/GenBank/DDBJ whole genome shotgun (WGS) entry which is preliminary data.</text>
</comment>
<gene>
    <name evidence="2" type="ORF">BGZ95_003582</name>
</gene>
<sequence>MVHWDSIRSSRSVTSSRSIHSNSPSSSDGDSSGKGSKKKWGIGWTSKENEKQEKKEKEKRKKAENADTTKKKQQKLAGGSMVAGRGVGEQDGEQTQPGEESDVTALQKAPSNPANAEPEAIQDLDGLRRQQELSKIKAIEKRREYNLEPPAP</sequence>